<evidence type="ECO:0000313" key="3">
    <source>
        <dbReference type="Proteomes" id="UP000030744"/>
    </source>
</evidence>
<proteinExistence type="predicted"/>
<keyword evidence="3" id="KW-1185">Reference proteome</keyword>
<name>U6JUI0_9EIME</name>
<accession>U6JUI0</accession>
<dbReference type="OrthoDB" id="346649at2759"/>
<protein>
    <submittedName>
        <fullName evidence="2">Uncharacterized protein</fullName>
    </submittedName>
</protein>
<dbReference type="Proteomes" id="UP000030744">
    <property type="component" value="Unassembled WGS sequence"/>
</dbReference>
<dbReference type="RefSeq" id="XP_013350975.1">
    <property type="nucleotide sequence ID" value="XM_013495521.1"/>
</dbReference>
<evidence type="ECO:0000256" key="1">
    <source>
        <dbReference type="SAM" id="MobiDB-lite"/>
    </source>
</evidence>
<dbReference type="EMBL" id="HG681353">
    <property type="protein sequence ID" value="CDJ28401.1"/>
    <property type="molecule type" value="Genomic_DNA"/>
</dbReference>
<reference evidence="2" key="2">
    <citation type="submission" date="2013-10" db="EMBL/GenBank/DDBJ databases">
        <authorList>
            <person name="Aslett M."/>
        </authorList>
    </citation>
    <scope>NUCLEOTIDE SEQUENCE [LARGE SCALE GENOMIC DNA]</scope>
    <source>
        <strain evidence="2">Houghton</strain>
    </source>
</reference>
<dbReference type="VEuPathDB" id="ToxoDB:EMH_0040600"/>
<sequence>MSENSPNTSGASELADPHEDQSQPETDEPFQGESPPAAAVNSGELPSRGGSSSSITEDHHGKPSPVVPPLEGLSALDADRPGRAEAVELRAVEELEMPQPRSEDLFEWEKVPCETPYYLQGDASFETPEKQAERQALKTHQEVVAALEDTWSYFAKDSQNRVSKEEYARVLLRICLVLVPQLRGREVVDLIEEEWRQDSKGEEGLSRSAFFESFFQLADIWTPGIDGSVYAEFLKRLFRRITVKRARAKTGARMTKIKPFSEELLLRGPAPKLVQE</sequence>
<dbReference type="AlphaFoldDB" id="U6JUI0"/>
<organism evidence="2 3">
    <name type="scientific">Eimeria mitis</name>
    <dbReference type="NCBI Taxonomy" id="44415"/>
    <lineage>
        <taxon>Eukaryota</taxon>
        <taxon>Sar</taxon>
        <taxon>Alveolata</taxon>
        <taxon>Apicomplexa</taxon>
        <taxon>Conoidasida</taxon>
        <taxon>Coccidia</taxon>
        <taxon>Eucoccidiorida</taxon>
        <taxon>Eimeriorina</taxon>
        <taxon>Eimeriidae</taxon>
        <taxon>Eimeria</taxon>
    </lineage>
</organism>
<feature type="region of interest" description="Disordered" evidence="1">
    <location>
        <begin position="1"/>
        <end position="79"/>
    </location>
</feature>
<reference evidence="2" key="1">
    <citation type="submission" date="2013-10" db="EMBL/GenBank/DDBJ databases">
        <title>Genomic analysis of the causative agents of coccidiosis in chickens.</title>
        <authorList>
            <person name="Reid A.J."/>
            <person name="Blake D."/>
            <person name="Billington K."/>
            <person name="Browne H."/>
            <person name="Dunn M."/>
            <person name="Hung S."/>
            <person name="Kawahara F."/>
            <person name="Miranda-Saavedra D."/>
            <person name="Mourier T."/>
            <person name="Nagra H."/>
            <person name="Otto T.D."/>
            <person name="Rawlings N."/>
            <person name="Sanchez A."/>
            <person name="Sanders M."/>
            <person name="Subramaniam C."/>
            <person name="Tay Y."/>
            <person name="Dear P."/>
            <person name="Doerig C."/>
            <person name="Gruber A."/>
            <person name="Parkinson J."/>
            <person name="Shirley M."/>
            <person name="Wan K.L."/>
            <person name="Berriman M."/>
            <person name="Tomley F."/>
            <person name="Pain A."/>
        </authorList>
    </citation>
    <scope>NUCLEOTIDE SEQUENCE [LARGE SCALE GENOMIC DNA]</scope>
    <source>
        <strain evidence="2">Houghton</strain>
    </source>
</reference>
<dbReference type="GeneID" id="25378799"/>
<gene>
    <name evidence="2" type="ORF">EMH_0040600</name>
</gene>
<evidence type="ECO:0000313" key="2">
    <source>
        <dbReference type="EMBL" id="CDJ28401.1"/>
    </source>
</evidence>
<feature type="compositionally biased region" description="Polar residues" evidence="1">
    <location>
        <begin position="1"/>
        <end position="11"/>
    </location>
</feature>